<dbReference type="Gene3D" id="2.130.10.10">
    <property type="entry name" value="YVTN repeat-like/Quinoprotein amine dehydrogenase"/>
    <property type="match status" value="2"/>
</dbReference>
<reference evidence="3 4" key="1">
    <citation type="submission" date="2019-03" db="EMBL/GenBank/DDBJ databases">
        <title>Metabolic potential of uncultured bacteria and archaea associated with petroleum seepage in deep-sea sediments.</title>
        <authorList>
            <person name="Dong X."/>
            <person name="Hubert C."/>
        </authorList>
    </citation>
    <scope>NUCLEOTIDE SEQUENCE [LARGE SCALE GENOMIC DNA]</scope>
    <source>
        <strain evidence="3">E44_bin18</strain>
    </source>
</reference>
<dbReference type="AlphaFoldDB" id="A0A523UQW5"/>
<gene>
    <name evidence="3" type="ORF">E3J62_09080</name>
</gene>
<proteinExistence type="predicted"/>
<evidence type="ECO:0000313" key="4">
    <source>
        <dbReference type="Proteomes" id="UP000315525"/>
    </source>
</evidence>
<dbReference type="InterPro" id="IPR015943">
    <property type="entry name" value="WD40/YVTN_repeat-like_dom_sf"/>
</dbReference>
<dbReference type="PROSITE" id="PS51724">
    <property type="entry name" value="SPOR"/>
    <property type="match status" value="1"/>
</dbReference>
<organism evidence="3 4">
    <name type="scientific">candidate division TA06 bacterium</name>
    <dbReference type="NCBI Taxonomy" id="2250710"/>
    <lineage>
        <taxon>Bacteria</taxon>
        <taxon>Bacteria division TA06</taxon>
    </lineage>
</organism>
<feature type="chain" id="PRO_5022058522" description="SPOR domain-containing protein" evidence="1">
    <location>
        <begin position="19"/>
        <end position="566"/>
    </location>
</feature>
<dbReference type="EMBL" id="SOJN01000104">
    <property type="protein sequence ID" value="TET44914.1"/>
    <property type="molecule type" value="Genomic_DNA"/>
</dbReference>
<comment type="caution">
    <text evidence="3">The sequence shown here is derived from an EMBL/GenBank/DDBJ whole genome shotgun (WGS) entry which is preliminary data.</text>
</comment>
<dbReference type="PANTHER" id="PTHR47197:SF3">
    <property type="entry name" value="DIHYDRO-HEME D1 DEHYDROGENASE"/>
    <property type="match status" value="1"/>
</dbReference>
<dbReference type="InterPro" id="IPR036680">
    <property type="entry name" value="SPOR-like_sf"/>
</dbReference>
<dbReference type="SUPFAM" id="SSF110997">
    <property type="entry name" value="Sporulation related repeat"/>
    <property type="match status" value="1"/>
</dbReference>
<dbReference type="Gene3D" id="3.30.70.1070">
    <property type="entry name" value="Sporulation related repeat"/>
    <property type="match status" value="1"/>
</dbReference>
<evidence type="ECO:0000313" key="3">
    <source>
        <dbReference type="EMBL" id="TET44914.1"/>
    </source>
</evidence>
<dbReference type="GO" id="GO:0042834">
    <property type="term" value="F:peptidoglycan binding"/>
    <property type="evidence" value="ECO:0007669"/>
    <property type="project" value="InterPro"/>
</dbReference>
<accession>A0A523UQW5</accession>
<evidence type="ECO:0000256" key="1">
    <source>
        <dbReference type="SAM" id="SignalP"/>
    </source>
</evidence>
<dbReference type="InterPro" id="IPR051200">
    <property type="entry name" value="Host-pathogen_enzymatic-act"/>
</dbReference>
<feature type="signal peptide" evidence="1">
    <location>
        <begin position="1"/>
        <end position="18"/>
    </location>
</feature>
<dbReference type="InterPro" id="IPR011044">
    <property type="entry name" value="Quino_amine_DH_bsu"/>
</dbReference>
<evidence type="ECO:0000259" key="2">
    <source>
        <dbReference type="PROSITE" id="PS51724"/>
    </source>
</evidence>
<dbReference type="PANTHER" id="PTHR47197">
    <property type="entry name" value="PROTEIN NIRF"/>
    <property type="match status" value="1"/>
</dbReference>
<keyword evidence="1" id="KW-0732">Signal</keyword>
<feature type="domain" description="SPOR" evidence="2">
    <location>
        <begin position="385"/>
        <end position="465"/>
    </location>
</feature>
<dbReference type="SUPFAM" id="SSF50969">
    <property type="entry name" value="YVTN repeat-like/Quinoprotein amine dehydrogenase"/>
    <property type="match status" value="1"/>
</dbReference>
<sequence length="566" mass="61346">MKAKRAILLVLIVASVVAGCRKPPEKVEVREPIYPTPPVEDFEGLYAYAVGRDGYCAIDLFKGALVHKSKIAATVSSACLSTDGRNLYLGVAGGVAVVDMVKPRITRRISLAAVPQVLLSNPMDGEIFSLDSLRGLSVITPSGEVSRMELDGLPGTALVTPNGAKVVVSVSAPPRSFVEVIDWVTKSVNRIIDVPNAKGIASTPYGVRMYCLSDLSAFVYDGRSFERIGKIDFPASPEAIRMTPAGNKIYFLAGSKVYVVSRVRNSITSELGVAGRVVDLRFSPDGGFAYLITENPDSLLIMDAGIDSIIFSKGLDHSPRELALSPAGSRVYVLTTTGSLGTFEVSKREFTSEIPLGIEAFQLIVNKNRVSMEKEVAERRDTIIEGIRDGFTIQISSSRNISSANALASKLKTSGYPAYVSSSGSPDGLLWYRVRVGMFDKRDDAEVVAKAVTDFQRLKCWVTSASINVGILPELSPAGRDMDSDGKPEVVYKIDPRHLVVYKIDRGVYVRVYATSKENDIYLGEPRMQDVDSDGDQEAVTELLEGGKVSVIDFADGAYTERISLR</sequence>
<protein>
    <recommendedName>
        <fullName evidence="2">SPOR domain-containing protein</fullName>
    </recommendedName>
</protein>
<dbReference type="Proteomes" id="UP000315525">
    <property type="component" value="Unassembled WGS sequence"/>
</dbReference>
<dbReference type="PROSITE" id="PS51257">
    <property type="entry name" value="PROKAR_LIPOPROTEIN"/>
    <property type="match status" value="1"/>
</dbReference>
<dbReference type="InterPro" id="IPR007730">
    <property type="entry name" value="SPOR-like_dom"/>
</dbReference>
<name>A0A523UQW5_UNCT6</name>
<dbReference type="Pfam" id="PF05036">
    <property type="entry name" value="SPOR"/>
    <property type="match status" value="1"/>
</dbReference>